<dbReference type="SUPFAM" id="SSF52540">
    <property type="entry name" value="P-loop containing nucleoside triphosphate hydrolases"/>
    <property type="match status" value="1"/>
</dbReference>
<dbReference type="RefSeq" id="WP_183978208.1">
    <property type="nucleotide sequence ID" value="NZ_JACIBY010000013.1"/>
</dbReference>
<name>A0A7W5ZPZ0_9BACT</name>
<dbReference type="EMBL" id="JACIBY010000013">
    <property type="protein sequence ID" value="MBB3840909.1"/>
    <property type="molecule type" value="Genomic_DNA"/>
</dbReference>
<dbReference type="AlphaFoldDB" id="A0A7W5ZPZ0"/>
<dbReference type="PANTHER" id="PTHR42990">
    <property type="entry name" value="ATPASE"/>
    <property type="match status" value="1"/>
</dbReference>
<feature type="domain" description="AAA" evidence="1">
    <location>
        <begin position="32"/>
        <end position="152"/>
    </location>
</feature>
<evidence type="ECO:0000313" key="3">
    <source>
        <dbReference type="EMBL" id="MBB3840909.1"/>
    </source>
</evidence>
<dbReference type="Pfam" id="PF13173">
    <property type="entry name" value="AAA_14"/>
    <property type="match status" value="1"/>
</dbReference>
<proteinExistence type="predicted"/>
<feature type="domain" description="DUF4143" evidence="2">
    <location>
        <begin position="237"/>
        <end position="339"/>
    </location>
</feature>
<dbReference type="InterPro" id="IPR041682">
    <property type="entry name" value="AAA_14"/>
</dbReference>
<evidence type="ECO:0000259" key="1">
    <source>
        <dbReference type="Pfam" id="PF13173"/>
    </source>
</evidence>
<accession>A0A7W5ZPZ0</accession>
<evidence type="ECO:0000313" key="4">
    <source>
        <dbReference type="Proteomes" id="UP000541352"/>
    </source>
</evidence>
<dbReference type="Proteomes" id="UP000541352">
    <property type="component" value="Unassembled WGS sequence"/>
</dbReference>
<dbReference type="InterPro" id="IPR027417">
    <property type="entry name" value="P-loop_NTPase"/>
</dbReference>
<keyword evidence="4" id="KW-1185">Reference proteome</keyword>
<dbReference type="Pfam" id="PF13635">
    <property type="entry name" value="DUF4143"/>
    <property type="match status" value="1"/>
</dbReference>
<comment type="caution">
    <text evidence="3">The sequence shown here is derived from an EMBL/GenBank/DDBJ whole genome shotgun (WGS) entry which is preliminary data.</text>
</comment>
<evidence type="ECO:0008006" key="5">
    <source>
        <dbReference type="Google" id="ProtNLM"/>
    </source>
</evidence>
<sequence length="398" mass="45612">MEKLFSFQNNILQNTPLSFKRYLYQQIPFHSRLVGVKGIRGVGKTTLLLQYFKTQSLSTSLYVTADHPWFYQHSLLETAEEWHKQGGRLLVIDEVHKYAHWSAELKNIYDGFPEMRVLFTASSALDIYRGEADLSRRALSVTLHGMSFREYLSLYQLADLPSFPLSDLLENHQIIAMELMQTLKTPLLHFKKYLQTGYLPLGVQTSSEQEYGMRTFQLIDAVLGFDLAFLHDYSASHQSKIRRLLGVLADTVPYIPNIQELATVLQVSRNTVLMWLQHLEQAAIIRNIHKEGHGTSVLQKPDKIVLENTNFNYALGKTPNEGTLRETFVANQLCNKGHHLVLAEQGDFMVDDKYTLEVGGKNKKKKQIAALSNAWIVKDNIEIGYTNVIPLWLFGFLY</sequence>
<dbReference type="PANTHER" id="PTHR42990:SF1">
    <property type="entry name" value="AAA+ ATPASE DOMAIN-CONTAINING PROTEIN"/>
    <property type="match status" value="1"/>
</dbReference>
<dbReference type="InterPro" id="IPR025420">
    <property type="entry name" value="DUF4143"/>
</dbReference>
<evidence type="ECO:0000259" key="2">
    <source>
        <dbReference type="Pfam" id="PF13635"/>
    </source>
</evidence>
<gene>
    <name evidence="3" type="ORF">FHS57_004930</name>
</gene>
<protein>
    <recommendedName>
        <fullName evidence="5">AAA family ATPase</fullName>
    </recommendedName>
</protein>
<reference evidence="3 4" key="1">
    <citation type="submission" date="2020-08" db="EMBL/GenBank/DDBJ databases">
        <title>Genomic Encyclopedia of Type Strains, Phase IV (KMG-IV): sequencing the most valuable type-strain genomes for metagenomic binning, comparative biology and taxonomic classification.</title>
        <authorList>
            <person name="Goeker M."/>
        </authorList>
    </citation>
    <scope>NUCLEOTIDE SEQUENCE [LARGE SCALE GENOMIC DNA]</scope>
    <source>
        <strain evidence="3 4">DSM 17976</strain>
    </source>
</reference>
<organism evidence="3 4">
    <name type="scientific">Runella defluvii</name>
    <dbReference type="NCBI Taxonomy" id="370973"/>
    <lineage>
        <taxon>Bacteria</taxon>
        <taxon>Pseudomonadati</taxon>
        <taxon>Bacteroidota</taxon>
        <taxon>Cytophagia</taxon>
        <taxon>Cytophagales</taxon>
        <taxon>Spirosomataceae</taxon>
        <taxon>Runella</taxon>
    </lineage>
</organism>